<reference evidence="1 2" key="1">
    <citation type="submission" date="2020-02" db="EMBL/GenBank/DDBJ databases">
        <authorList>
            <person name="Ferguson B K."/>
        </authorList>
    </citation>
    <scope>NUCLEOTIDE SEQUENCE [LARGE SCALE GENOMIC DNA]</scope>
</reference>
<evidence type="ECO:0000313" key="1">
    <source>
        <dbReference type="EMBL" id="CAB0036353.1"/>
    </source>
</evidence>
<evidence type="ECO:0000313" key="2">
    <source>
        <dbReference type="Proteomes" id="UP000479190"/>
    </source>
</evidence>
<proteinExistence type="predicted"/>
<dbReference type="AlphaFoldDB" id="A0A6H5IIN3"/>
<sequence length="159" mass="17937">MCWSAVQCAHAVAASRPFDVRTRSPLSSTRRASALHANKLTVGPLGSNTSARHSPCRICTFVHTQAYECYNAREKICRSLAWRKGRTRGRQRRVRAAAQRVAPLRRRPVALVHGEKIYAFEGGPVSSKNRRNAGWLNRWLSGDDSRRLHRRFGYSHAGT</sequence>
<protein>
    <submittedName>
        <fullName evidence="1">Uncharacterized protein</fullName>
    </submittedName>
</protein>
<keyword evidence="2" id="KW-1185">Reference proteome</keyword>
<name>A0A6H5IIN3_9HYME</name>
<dbReference type="EMBL" id="CADCXV010000815">
    <property type="protein sequence ID" value="CAB0036353.1"/>
    <property type="molecule type" value="Genomic_DNA"/>
</dbReference>
<gene>
    <name evidence="1" type="ORF">TBRA_LOCUS8224</name>
</gene>
<dbReference type="Proteomes" id="UP000479190">
    <property type="component" value="Unassembled WGS sequence"/>
</dbReference>
<organism evidence="1 2">
    <name type="scientific">Trichogramma brassicae</name>
    <dbReference type="NCBI Taxonomy" id="86971"/>
    <lineage>
        <taxon>Eukaryota</taxon>
        <taxon>Metazoa</taxon>
        <taxon>Ecdysozoa</taxon>
        <taxon>Arthropoda</taxon>
        <taxon>Hexapoda</taxon>
        <taxon>Insecta</taxon>
        <taxon>Pterygota</taxon>
        <taxon>Neoptera</taxon>
        <taxon>Endopterygota</taxon>
        <taxon>Hymenoptera</taxon>
        <taxon>Apocrita</taxon>
        <taxon>Proctotrupomorpha</taxon>
        <taxon>Chalcidoidea</taxon>
        <taxon>Trichogrammatidae</taxon>
        <taxon>Trichogramma</taxon>
    </lineage>
</organism>
<accession>A0A6H5IIN3</accession>